<dbReference type="Proteomes" id="UP000608345">
    <property type="component" value="Unassembled WGS sequence"/>
</dbReference>
<name>A0A918N038_9BURK</name>
<evidence type="ECO:0000313" key="1">
    <source>
        <dbReference type="EMBL" id="GGW95965.1"/>
    </source>
</evidence>
<organism evidence="1 2">
    <name type="scientific">Advenella faeciporci</name>
    <dbReference type="NCBI Taxonomy" id="797535"/>
    <lineage>
        <taxon>Bacteria</taxon>
        <taxon>Pseudomonadati</taxon>
        <taxon>Pseudomonadota</taxon>
        <taxon>Betaproteobacteria</taxon>
        <taxon>Burkholderiales</taxon>
        <taxon>Alcaligenaceae</taxon>
    </lineage>
</organism>
<dbReference type="RefSeq" id="WP_189386030.1">
    <property type="nucleotide sequence ID" value="NZ_BAABFY010000041.1"/>
</dbReference>
<keyword evidence="2" id="KW-1185">Reference proteome</keyword>
<reference evidence="1" key="1">
    <citation type="journal article" date="2014" name="Int. J. Syst. Evol. Microbiol.">
        <title>Complete genome sequence of Corynebacterium casei LMG S-19264T (=DSM 44701T), isolated from a smear-ripened cheese.</title>
        <authorList>
            <consortium name="US DOE Joint Genome Institute (JGI-PGF)"/>
            <person name="Walter F."/>
            <person name="Albersmeier A."/>
            <person name="Kalinowski J."/>
            <person name="Ruckert C."/>
        </authorList>
    </citation>
    <scope>NUCLEOTIDE SEQUENCE</scope>
    <source>
        <strain evidence="1">KCTC 23732</strain>
    </source>
</reference>
<protein>
    <recommendedName>
        <fullName evidence="3">RloB domain-containing protein</fullName>
    </recommendedName>
</protein>
<proteinExistence type="predicted"/>
<dbReference type="AlphaFoldDB" id="A0A918N038"/>
<dbReference type="Pfam" id="PF13707">
    <property type="entry name" value="RloB"/>
    <property type="match status" value="1"/>
</dbReference>
<dbReference type="InterPro" id="IPR025591">
    <property type="entry name" value="RloB"/>
</dbReference>
<accession>A0A918N038</accession>
<comment type="caution">
    <text evidence="1">The sequence shown here is derived from an EMBL/GenBank/DDBJ whole genome shotgun (WGS) entry which is preliminary data.</text>
</comment>
<gene>
    <name evidence="1" type="ORF">GCM10011450_26990</name>
</gene>
<evidence type="ECO:0000313" key="2">
    <source>
        <dbReference type="Proteomes" id="UP000608345"/>
    </source>
</evidence>
<sequence length="168" mass="18982">MGKKIQQRKTLLVVGEGETECAFLTYLKRVYRQGKNTVKVTVKNAHGKGPEHVFDHAQRCCRTADYDKVAVVMDTDIPWPQELVTQAKQQGVVLIGNKPCVEGLFLELLSKPVPVLSAACKTKIKQVLKKKNFLNPEDYGNWCTKVLLEDPKFNEQPLGNLIKLYQGR</sequence>
<reference evidence="1" key="2">
    <citation type="submission" date="2020-09" db="EMBL/GenBank/DDBJ databases">
        <authorList>
            <person name="Sun Q."/>
            <person name="Kim S."/>
        </authorList>
    </citation>
    <scope>NUCLEOTIDE SEQUENCE</scope>
    <source>
        <strain evidence="1">KCTC 23732</strain>
    </source>
</reference>
<evidence type="ECO:0008006" key="3">
    <source>
        <dbReference type="Google" id="ProtNLM"/>
    </source>
</evidence>
<dbReference type="EMBL" id="BMYS01000028">
    <property type="protein sequence ID" value="GGW95965.1"/>
    <property type="molecule type" value="Genomic_DNA"/>
</dbReference>